<dbReference type="NCBIfam" id="TIGR02889">
    <property type="entry name" value="spore_YpeB"/>
    <property type="match status" value="1"/>
</dbReference>
<evidence type="ECO:0000313" key="4">
    <source>
        <dbReference type="EMBL" id="MBP1988917.1"/>
    </source>
</evidence>
<feature type="domain" description="Sporulation protein YpeB PepSY1 and PepSY2" evidence="2">
    <location>
        <begin position="185"/>
        <end position="377"/>
    </location>
</feature>
<name>A0ABS4IMW0_9BACL</name>
<reference evidence="4 5" key="1">
    <citation type="submission" date="2021-03" db="EMBL/GenBank/DDBJ databases">
        <title>Genomic Encyclopedia of Type Strains, Phase IV (KMG-IV): sequencing the most valuable type-strain genomes for metagenomic binning, comparative biology and taxonomic classification.</title>
        <authorList>
            <person name="Goeker M."/>
        </authorList>
    </citation>
    <scope>NUCLEOTIDE SEQUENCE [LARGE SCALE GENOMIC DNA]</scope>
    <source>
        <strain evidence="4 5">DSM 26048</strain>
    </source>
</reference>
<dbReference type="InterPro" id="IPR048402">
    <property type="entry name" value="YpeB_N"/>
</dbReference>
<protein>
    <submittedName>
        <fullName evidence="4">Spore germination protein</fullName>
    </submittedName>
</protein>
<proteinExistence type="predicted"/>
<keyword evidence="1" id="KW-1133">Transmembrane helix</keyword>
<evidence type="ECO:0000259" key="3">
    <source>
        <dbReference type="Pfam" id="PF20769"/>
    </source>
</evidence>
<dbReference type="InterPro" id="IPR014239">
    <property type="entry name" value="YpeB_PepSY1-2"/>
</dbReference>
<evidence type="ECO:0000313" key="5">
    <source>
        <dbReference type="Proteomes" id="UP001519287"/>
    </source>
</evidence>
<dbReference type="Proteomes" id="UP001519287">
    <property type="component" value="Unassembled WGS sequence"/>
</dbReference>
<evidence type="ECO:0000259" key="2">
    <source>
        <dbReference type="Pfam" id="PF14620"/>
    </source>
</evidence>
<dbReference type="RefSeq" id="WP_209969627.1">
    <property type="nucleotide sequence ID" value="NZ_JAGGLB010000002.1"/>
</dbReference>
<dbReference type="EMBL" id="JAGGLB010000002">
    <property type="protein sequence ID" value="MBP1988917.1"/>
    <property type="molecule type" value="Genomic_DNA"/>
</dbReference>
<feature type="domain" description="Sporulation protein YpeB N-terminal" evidence="3">
    <location>
        <begin position="31"/>
        <end position="167"/>
    </location>
</feature>
<organism evidence="4 5">
    <name type="scientific">Paenibacillus eucommiae</name>
    <dbReference type="NCBI Taxonomy" id="1355755"/>
    <lineage>
        <taxon>Bacteria</taxon>
        <taxon>Bacillati</taxon>
        <taxon>Bacillota</taxon>
        <taxon>Bacilli</taxon>
        <taxon>Bacillales</taxon>
        <taxon>Paenibacillaceae</taxon>
        <taxon>Paenibacillus</taxon>
    </lineage>
</organism>
<accession>A0ABS4IMW0</accession>
<keyword evidence="5" id="KW-1185">Reference proteome</keyword>
<dbReference type="Pfam" id="PF14620">
    <property type="entry name" value="YPEB_PepSY1-2"/>
    <property type="match status" value="1"/>
</dbReference>
<gene>
    <name evidence="4" type="ORF">J2Z66_000512</name>
</gene>
<feature type="transmembrane region" description="Helical" evidence="1">
    <location>
        <begin position="7"/>
        <end position="26"/>
    </location>
</feature>
<sequence length="454" mass="51136">MYKRLSIVMFPLVTLALIGASVWGYLEHQDKNKILIKAENQYQRAFHDLSYRMDRLHNELGNTLAVNSTSNDSYRKGLVNVWRLTSQAQSDISQLPLAMLPFNKTEEFLANLANLSYRTSVRDLNKSPLSQEELKTLGTLYEHSKELTGEIRGVQNKVITNNLRWMDVELALASKDEPVDNVIIDGFTTVDKKVEGYSEIEWGPGNLTVFQKNNVQMLSGNEMTTEEIKQKAAAFLNRSDVANFQVTENGNGGTEYQSYSVTASSGGKNEADIQMDYSKKGGQLIYFVKSREVSGANLDIRRARDAADEFLDQHGYKEMSAVSYDQDDSTANIVFVKRDKDILIYPQQVSVKVALDDGEILGVQAAEYVFSQKERKLAAPKISAEEGRKMLSPQMEISEQKLAVITNDLEQEVLCHEYTGKMNSNLYRIYINGETGNEEKIETIRPQDTQAAAK</sequence>
<keyword evidence="1" id="KW-0812">Transmembrane</keyword>
<comment type="caution">
    <text evidence="4">The sequence shown here is derived from an EMBL/GenBank/DDBJ whole genome shotgun (WGS) entry which is preliminary data.</text>
</comment>
<dbReference type="Pfam" id="PF20769">
    <property type="entry name" value="YPEB_N"/>
    <property type="match status" value="1"/>
</dbReference>
<keyword evidence="1" id="KW-0472">Membrane</keyword>
<evidence type="ECO:0000256" key="1">
    <source>
        <dbReference type="SAM" id="Phobius"/>
    </source>
</evidence>